<evidence type="ECO:0000256" key="1">
    <source>
        <dbReference type="SAM" id="MobiDB-lite"/>
    </source>
</evidence>
<feature type="domain" description="Bacterial CdiA-CT RNAse A" evidence="2">
    <location>
        <begin position="436"/>
        <end position="581"/>
    </location>
</feature>
<evidence type="ECO:0000259" key="2">
    <source>
        <dbReference type="Pfam" id="PF18431"/>
    </source>
</evidence>
<dbReference type="Proteomes" id="UP000516230">
    <property type="component" value="Chromosome"/>
</dbReference>
<protein>
    <recommendedName>
        <fullName evidence="2">Bacterial CdiA-CT RNAse A domain-containing protein</fullName>
    </recommendedName>
</protein>
<evidence type="ECO:0000313" key="4">
    <source>
        <dbReference type="Proteomes" id="UP000516230"/>
    </source>
</evidence>
<keyword evidence="4" id="KW-1185">Reference proteome</keyword>
<dbReference type="CDD" id="cd20684">
    <property type="entry name" value="CdiA-CT_Yk_RNaseA-like"/>
    <property type="match status" value="1"/>
</dbReference>
<gene>
    <name evidence="3" type="ORF">IAG43_13950</name>
</gene>
<dbReference type="RefSeq" id="WP_187741075.1">
    <property type="nucleotide sequence ID" value="NZ_CP060825.1"/>
</dbReference>
<name>A0A7H0HTQ5_9ACTN</name>
<dbReference type="AlphaFoldDB" id="A0A7H0HTQ5"/>
<proteinExistence type="predicted"/>
<dbReference type="InterPro" id="IPR041436">
    <property type="entry name" value="RNAse_A_bac"/>
</dbReference>
<accession>A0A7H0HTQ5</accession>
<feature type="compositionally biased region" description="Pro residues" evidence="1">
    <location>
        <begin position="1"/>
        <end position="11"/>
    </location>
</feature>
<feature type="region of interest" description="Disordered" evidence="1">
    <location>
        <begin position="520"/>
        <end position="550"/>
    </location>
</feature>
<sequence length="583" mass="63111">MAGPQPGPPAAGPNGTIDVKPSDLYRVSGGVAAQQSPMDRGAKQLLEKLREYPDAGGYGTAPQAFAASYVKVGNRFLEVWAKSIVSIGGAAVGFTSTANSYAKAEAANDPSGKTKAVHQPLPAVIEKVPDYGSVPNLRWGDDDGGDDVIRTLLEWVPGPVRDVLRPVVKHAFRMGKVAEVYPYPQQHYLNSLSKAWMSMTMTLSVTESALTGNVDSITRQSNSEWHNAMRHFCSSLWGTSAWGKSTAGYQWKHDSAASQTSTHPVMTVLFDTAQKVGDLLYQFAEAAVYINHEVWEVYKEAVLDAIPKVEVNLKDGVGMDDVKGLVKGLVKGAAKGAAQLGAGIVLNLDTAKLNAIVTEYNRRVNALVPQMDALMSPLDEAFRSAPRFEAQEARAEAFGRRALDEFKKEHRWTDPEDTKNGIYRIDLASSEYMANGHTVDKHVGKSPEQLAQRLRDQGDPATASWPHGKPTVGAASSFTDLSSAQRFTQYNIDQHSADIKQWLDGPPPPADGEVRKFVGAGPNGEVTGTSVTKQPYDPADPMTGFKQGGMEAKPIDVKNIDTRLKYDSSLDPPFAVITSMPAR</sequence>
<evidence type="ECO:0000313" key="3">
    <source>
        <dbReference type="EMBL" id="QNP63921.1"/>
    </source>
</evidence>
<dbReference type="EMBL" id="CP060825">
    <property type="protein sequence ID" value="QNP63921.1"/>
    <property type="molecule type" value="Genomic_DNA"/>
</dbReference>
<organism evidence="3 4">
    <name type="scientific">Streptomyces genisteinicus</name>
    <dbReference type="NCBI Taxonomy" id="2768068"/>
    <lineage>
        <taxon>Bacteria</taxon>
        <taxon>Bacillati</taxon>
        <taxon>Actinomycetota</taxon>
        <taxon>Actinomycetes</taxon>
        <taxon>Kitasatosporales</taxon>
        <taxon>Streptomycetaceae</taxon>
        <taxon>Streptomyces</taxon>
    </lineage>
</organism>
<feature type="region of interest" description="Disordered" evidence="1">
    <location>
        <begin position="1"/>
        <end position="20"/>
    </location>
</feature>
<dbReference type="Pfam" id="PF18431">
    <property type="entry name" value="RNAse_A_bac"/>
    <property type="match status" value="1"/>
</dbReference>
<reference evidence="3 4" key="1">
    <citation type="submission" date="2020-08" db="EMBL/GenBank/DDBJ databases">
        <title>A novel species.</title>
        <authorList>
            <person name="Gao J."/>
        </authorList>
    </citation>
    <scope>NUCLEOTIDE SEQUENCE [LARGE SCALE GENOMIC DNA]</scope>
    <source>
        <strain evidence="3 4">CRPJ-33</strain>
    </source>
</reference>
<dbReference type="KEGG" id="sgj:IAG43_13950"/>